<dbReference type="Proteomes" id="UP001497472">
    <property type="component" value="Unassembled WGS sequence"/>
</dbReference>
<proteinExistence type="predicted"/>
<evidence type="ECO:0000313" key="1">
    <source>
        <dbReference type="EMBL" id="CAK1552752.1"/>
    </source>
</evidence>
<dbReference type="AlphaFoldDB" id="A0AAV1JX88"/>
<name>A0AAV1JX88_9NEOP</name>
<organism evidence="1 2">
    <name type="scientific">Leptosia nina</name>
    <dbReference type="NCBI Taxonomy" id="320188"/>
    <lineage>
        <taxon>Eukaryota</taxon>
        <taxon>Metazoa</taxon>
        <taxon>Ecdysozoa</taxon>
        <taxon>Arthropoda</taxon>
        <taxon>Hexapoda</taxon>
        <taxon>Insecta</taxon>
        <taxon>Pterygota</taxon>
        <taxon>Neoptera</taxon>
        <taxon>Endopterygota</taxon>
        <taxon>Lepidoptera</taxon>
        <taxon>Glossata</taxon>
        <taxon>Ditrysia</taxon>
        <taxon>Papilionoidea</taxon>
        <taxon>Pieridae</taxon>
        <taxon>Pierinae</taxon>
        <taxon>Leptosia</taxon>
    </lineage>
</organism>
<accession>A0AAV1JX88</accession>
<evidence type="ECO:0000313" key="2">
    <source>
        <dbReference type="Proteomes" id="UP001497472"/>
    </source>
</evidence>
<comment type="caution">
    <text evidence="1">The sequence shown here is derived from an EMBL/GenBank/DDBJ whole genome shotgun (WGS) entry which is preliminary data.</text>
</comment>
<evidence type="ECO:0008006" key="3">
    <source>
        <dbReference type="Google" id="ProtNLM"/>
    </source>
</evidence>
<keyword evidence="2" id="KW-1185">Reference proteome</keyword>
<sequence length="107" mass="12225">MRWSMSYFSTSARSCVLCAVFKKPKLGSFRSSLWPSAHIARRHRDLRALLSLLFFAHYSSSRTTERRITRILMIPLVICGIRAWIATRKVARTARATLAGPRAAKRC</sequence>
<dbReference type="EMBL" id="CAVLEF010000163">
    <property type="protein sequence ID" value="CAK1552752.1"/>
    <property type="molecule type" value="Genomic_DNA"/>
</dbReference>
<gene>
    <name evidence="1" type="ORF">LNINA_LOCUS11782</name>
</gene>
<reference evidence="1 2" key="1">
    <citation type="submission" date="2023-11" db="EMBL/GenBank/DDBJ databases">
        <authorList>
            <person name="Okamura Y."/>
        </authorList>
    </citation>
    <scope>NUCLEOTIDE SEQUENCE [LARGE SCALE GENOMIC DNA]</scope>
</reference>
<protein>
    <recommendedName>
        <fullName evidence="3">Secreted protein</fullName>
    </recommendedName>
</protein>